<feature type="compositionally biased region" description="Pro residues" evidence="1">
    <location>
        <begin position="1158"/>
        <end position="1177"/>
    </location>
</feature>
<dbReference type="SUPFAM" id="SSF55383">
    <property type="entry name" value="Copper amine oxidase, domain N"/>
    <property type="match status" value="1"/>
</dbReference>
<feature type="signal peptide" evidence="2">
    <location>
        <begin position="1"/>
        <end position="25"/>
    </location>
</feature>
<dbReference type="Pfam" id="PF07833">
    <property type="entry name" value="Cu_amine_oxidN1"/>
    <property type="match status" value="1"/>
</dbReference>
<gene>
    <name evidence="4" type="ORF">SAMN04488542_1316</name>
</gene>
<evidence type="ECO:0000256" key="1">
    <source>
        <dbReference type="SAM" id="MobiDB-lite"/>
    </source>
</evidence>
<dbReference type="Proteomes" id="UP000198972">
    <property type="component" value="Unassembled WGS sequence"/>
</dbReference>
<dbReference type="AlphaFoldDB" id="A0A1G7SMK5"/>
<dbReference type="InterPro" id="IPR012854">
    <property type="entry name" value="Cu_amine_oxidase-like_N"/>
</dbReference>
<protein>
    <submittedName>
        <fullName evidence="4">Copper amine oxidase N-terminal domain-containing protein</fullName>
    </submittedName>
</protein>
<proteinExistence type="predicted"/>
<feature type="chain" id="PRO_5011729802" evidence="2">
    <location>
        <begin position="26"/>
        <end position="1184"/>
    </location>
</feature>
<organism evidence="4 5">
    <name type="scientific">Fontibacillus panacisegetis</name>
    <dbReference type="NCBI Taxonomy" id="670482"/>
    <lineage>
        <taxon>Bacteria</taxon>
        <taxon>Bacillati</taxon>
        <taxon>Bacillota</taxon>
        <taxon>Bacilli</taxon>
        <taxon>Bacillales</taxon>
        <taxon>Paenibacillaceae</taxon>
        <taxon>Fontibacillus</taxon>
    </lineage>
</organism>
<reference evidence="4 5" key="1">
    <citation type="submission" date="2016-10" db="EMBL/GenBank/DDBJ databases">
        <authorList>
            <person name="de Groot N.N."/>
        </authorList>
    </citation>
    <scope>NUCLEOTIDE SEQUENCE [LARGE SCALE GENOMIC DNA]</scope>
    <source>
        <strain evidence="4 5">DSM 28129</strain>
    </source>
</reference>
<evidence type="ECO:0000313" key="5">
    <source>
        <dbReference type="Proteomes" id="UP000198972"/>
    </source>
</evidence>
<dbReference type="Gene3D" id="3.30.457.10">
    <property type="entry name" value="Copper amine oxidase-like, N-terminal domain"/>
    <property type="match status" value="1"/>
</dbReference>
<dbReference type="RefSeq" id="WP_091235093.1">
    <property type="nucleotide sequence ID" value="NZ_FNBG01000031.1"/>
</dbReference>
<evidence type="ECO:0000256" key="2">
    <source>
        <dbReference type="SAM" id="SignalP"/>
    </source>
</evidence>
<dbReference type="OrthoDB" id="2663921at2"/>
<keyword evidence="5" id="KW-1185">Reference proteome</keyword>
<dbReference type="STRING" id="670482.SAMN04488542_1316"/>
<evidence type="ECO:0000259" key="3">
    <source>
        <dbReference type="Pfam" id="PF07833"/>
    </source>
</evidence>
<name>A0A1G7SMK5_9BACL</name>
<keyword evidence="2" id="KW-0732">Signal</keyword>
<feature type="domain" description="Copper amine oxidase-like N-terminal" evidence="3">
    <location>
        <begin position="33"/>
        <end position="139"/>
    </location>
</feature>
<feature type="region of interest" description="Disordered" evidence="1">
    <location>
        <begin position="1158"/>
        <end position="1184"/>
    </location>
</feature>
<evidence type="ECO:0000313" key="4">
    <source>
        <dbReference type="EMBL" id="SDG24296.1"/>
    </source>
</evidence>
<sequence length="1184" mass="125274">MRKIWTSFLAVILVVPLLLQTTAHADSAINVYIDGSPLKTDQAPIMVQGRVMLPLRAIFEALNATVKWDQKAQMVTAIKGDTTIVLKIKSKVATINNQAVTLDVPAQSIKGRTMVPVRFVSEALGQEVGWNSKTKRVTITSSDNSGGNGNVGNPSAVSYVTLRDNGSNGDGRDLEVSFGKSLNEASAVDHYRVYIVKAGNASWFNLSATGKVSTGNYSTLLPTGSDQSLRLLSSTRDVDGAVIKANQSYVAFVLAVGKGNATNALSAASGTVTLDSGASVAAATNVKASDVSDYGDGRDISVSFTRPQNDSNINNYRVLIVKTKDVSGFNLSTANNASSQSYIIVNKSGSNTSLKGTLNSNSRDTSGEIIKNGVAYTAYVLSVSNSSTESNKLSSGSSSFTLNASAISIPTITQVRDQSDNGDGRDLRISFTKLSDESKISGYRVFVVKASDYANFNLSKANSVSSSNYTSFNKKNYNFDESLSSSARDVDGATIRTGVSYRVFVMAVGSGSYTGNNTLSSPSSAVTLSNIYSVGMVTNINVSDVYDNNDGRDLYVSYTRPSDESNISSYRILVVKTSNAGSFNLSKATAVSGYNYYTQASVGSNFNQALASGAKDVDGHKIQNGVSYNVFVLSVGKGSYNGTYTLSAKSSSITLSNNYTVGKATNITVNDISDHNDGRDLEVAFTRASDESNISNYRIMVVKSSNAGSFDLAKANLVNSYNYTEVNKGGNYKQSLSYNARDVDGNVIQNGVNYRVFVLSVGTGSYAGNNALSLGSSSTITLSYNYNVLPVPNVTVSDIGDNNDGRDLEVFFNKASDETSINHYRILVVKSANAGSFNLTKANAVNNSSNYTQVAKRGDNIKTALSSGARDVDGATIRNDVPYRVFVLSVGSGNNNALSQGSSEITLSMSNAAEEVIGLSATLEGNTGSFSDIKVSFNKVANENKISEYRILIVPSSSIGNFKVQDANNVTVADNYTRVAPRGSNVSQSLQNSRDAYGNAINTDTTYQVLVLSVAKSGNPADNTLSRASNQVRVNPNPDTVSIPAVSDVKVTSDASGITVSFTEPAAKQNIAEYAIIAVPKGTALDLATARSAYSDGKALKVKDGAAQIVTQDVYGAPINNTKLEYDIYVLSVPNMINAKIPALSPSYSAGLYVPPVQPEVTPPASSPPVVTPPEQPSVPVTTQ</sequence>
<accession>A0A1G7SMK5</accession>
<dbReference type="EMBL" id="FNBG01000031">
    <property type="protein sequence ID" value="SDG24296.1"/>
    <property type="molecule type" value="Genomic_DNA"/>
</dbReference>
<dbReference type="InterPro" id="IPR036582">
    <property type="entry name" value="Mao_N_sf"/>
</dbReference>